<keyword evidence="2" id="KW-1185">Reference proteome</keyword>
<dbReference type="AlphaFoldDB" id="A0AAE3LIW5"/>
<sequence>MNLPDLLNSTMGRSLVKNASAHLGLEERQTATALSLALPLILGGLGRNAQTPEGAASLNQAIDKDHDGSMLDQLDDVLQTNPQQVQQQGQGILGHVFGNQVPDIEQGISEKTGISLHKIGPLLAIIAPIVLSYLGKQKRQHSDTGSGGLTDILGQLTGTHAPSAGTTGGGGLIDLVGGFLDKNKDGNYLDDIIGMIGRR</sequence>
<dbReference type="Proteomes" id="UP001209317">
    <property type="component" value="Unassembled WGS sequence"/>
</dbReference>
<gene>
    <name evidence="1" type="ORF">OD355_00625</name>
</gene>
<evidence type="ECO:0000313" key="1">
    <source>
        <dbReference type="EMBL" id="MCU7693013.1"/>
    </source>
</evidence>
<dbReference type="Pfam" id="PF06078">
    <property type="entry name" value="DUF937"/>
    <property type="match status" value="1"/>
</dbReference>
<comment type="caution">
    <text evidence="1">The sequence shown here is derived from an EMBL/GenBank/DDBJ whole genome shotgun (WGS) entry which is preliminary data.</text>
</comment>
<dbReference type="RefSeq" id="WP_263036501.1">
    <property type="nucleotide sequence ID" value="NZ_JAOTPL010000001.1"/>
</dbReference>
<dbReference type="InterPro" id="IPR009282">
    <property type="entry name" value="DUF937"/>
</dbReference>
<evidence type="ECO:0000313" key="2">
    <source>
        <dbReference type="Proteomes" id="UP001209317"/>
    </source>
</evidence>
<accession>A0AAE3LIW5</accession>
<reference evidence="1" key="1">
    <citation type="submission" date="2022-10" db="EMBL/GenBank/DDBJ databases">
        <authorList>
            <person name="Kim H.S."/>
            <person name="Kim J.-S."/>
            <person name="Suh M.K."/>
            <person name="Eom M.K."/>
            <person name="Lee J.-S."/>
        </authorList>
    </citation>
    <scope>NUCLEOTIDE SEQUENCE</scope>
    <source>
        <strain evidence="1">LIP-5</strain>
    </source>
</reference>
<dbReference type="EMBL" id="JAOTPL010000001">
    <property type="protein sequence ID" value="MCU7693013.1"/>
    <property type="molecule type" value="Genomic_DNA"/>
</dbReference>
<organism evidence="1 2">
    <name type="scientific">Haoranjiania flava</name>
    <dbReference type="NCBI Taxonomy" id="1856322"/>
    <lineage>
        <taxon>Bacteria</taxon>
        <taxon>Pseudomonadati</taxon>
        <taxon>Bacteroidota</taxon>
        <taxon>Chitinophagia</taxon>
        <taxon>Chitinophagales</taxon>
        <taxon>Chitinophagaceae</taxon>
        <taxon>Haoranjiania</taxon>
    </lineage>
</organism>
<proteinExistence type="predicted"/>
<protein>
    <submittedName>
        <fullName evidence="1">DUF937 domain-containing protein</fullName>
    </submittedName>
</protein>
<name>A0AAE3LIW5_9BACT</name>